<keyword evidence="5 6" id="KW-0472">Membrane</keyword>
<organism>
    <name type="scientific">Pediculus humanus subsp. corporis</name>
    <name type="common">Body louse</name>
    <dbReference type="NCBI Taxonomy" id="121224"/>
    <lineage>
        <taxon>Eukaryota</taxon>
        <taxon>Metazoa</taxon>
        <taxon>Ecdysozoa</taxon>
        <taxon>Arthropoda</taxon>
        <taxon>Hexapoda</taxon>
        <taxon>Insecta</taxon>
        <taxon>Pterygota</taxon>
        <taxon>Neoptera</taxon>
        <taxon>Paraneoptera</taxon>
        <taxon>Psocodea</taxon>
        <taxon>Troctomorpha</taxon>
        <taxon>Phthiraptera</taxon>
        <taxon>Anoplura</taxon>
        <taxon>Pediculidae</taxon>
        <taxon>Pediculus</taxon>
    </lineage>
</organism>
<sequence length="446" mass="50707">MPSGKRSVGKPGIGKSLVGGGNTVSDDYLKSKCAINSINDALGSKIISLKHIPIPHIPQESTIVFELYMFMFTTIASFLQFLHLYRSVWWLPQSYTRYTMNFYLIDPYLVGFIVTILGRRLVYSLLCQILSRCTPASLWPLLQKFLTLILLITVLTSLIYCAFHIMKNHPIVNIFYLCYPISVYFILFGLSVVPFFDVTSFPNPNKENKKSKSIVGKPIHSCSISPQFIRKEVESLKTDFNSRMKQVLFSSVLSAYYSGFVPCCFAQTSLYYDTYWATQHLALVWLGCFTMHSAYCYPPSYCDTLHRAALHLGKWVRVQGRNQHIPTHVWDESTLWSPGALVRHSKDLYKAEGIATAAEPGNTMHGRFYALFNDPSVLICALLGLQASLVALQLAALARASEWHQVLSVTLLLFANYCMLFRFARDYLVCWKVYKAEQMIQEKMSG</sequence>
<dbReference type="AlphaFoldDB" id="E0W313"/>
<reference evidence="7" key="2">
    <citation type="submission" date="2007-04" db="EMBL/GenBank/DDBJ databases">
        <title>The genome of the human body louse.</title>
        <authorList>
            <consortium name="The Human Body Louse Genome Consortium"/>
            <person name="Kirkness E."/>
            <person name="Walenz B."/>
            <person name="Hass B."/>
            <person name="Bruggner R."/>
            <person name="Strausberg R."/>
        </authorList>
    </citation>
    <scope>NUCLEOTIDE SEQUENCE</scope>
    <source>
        <strain evidence="7">USDA</strain>
    </source>
</reference>
<reference evidence="7" key="1">
    <citation type="submission" date="2007-04" db="EMBL/GenBank/DDBJ databases">
        <title>Annotation of Pediculus humanus corporis strain USDA.</title>
        <authorList>
            <person name="Kirkness E."/>
            <person name="Hannick L."/>
            <person name="Hass B."/>
            <person name="Bruggner R."/>
            <person name="Lawson D."/>
            <person name="Bidwell S."/>
            <person name="Joardar V."/>
            <person name="Caler E."/>
            <person name="Walenz B."/>
            <person name="Inman J."/>
            <person name="Schobel S."/>
            <person name="Galinsky K."/>
            <person name="Amedeo P."/>
            <person name="Strausberg R."/>
        </authorList>
    </citation>
    <scope>NUCLEOTIDE SEQUENCE</scope>
    <source>
        <strain evidence="7">USDA</strain>
    </source>
</reference>
<dbReference type="RefSeq" id="XP_002432757.1">
    <property type="nucleotide sequence ID" value="XM_002432712.1"/>
</dbReference>
<name>E0W313_PEDHC</name>
<dbReference type="EMBL" id="AAZO01007315">
    <property type="status" value="NOT_ANNOTATED_CDS"/>
    <property type="molecule type" value="Genomic_DNA"/>
</dbReference>
<evidence type="ECO:0000256" key="6">
    <source>
        <dbReference type="SAM" id="Phobius"/>
    </source>
</evidence>
<comment type="subcellular location">
    <subcellularLocation>
        <location evidence="1">Membrane</location>
        <topology evidence="1">Multi-pass membrane protein</topology>
    </subcellularLocation>
</comment>
<feature type="transmembrane region" description="Helical" evidence="6">
    <location>
        <begin position="171"/>
        <end position="196"/>
    </location>
</feature>
<dbReference type="CTD" id="8236898"/>
<dbReference type="PANTHER" id="PTHR12995:SF4">
    <property type="entry name" value="FI21814P1"/>
    <property type="match status" value="1"/>
</dbReference>
<feature type="transmembrane region" description="Helical" evidence="6">
    <location>
        <begin position="247"/>
        <end position="270"/>
    </location>
</feature>
<evidence type="ECO:0000256" key="4">
    <source>
        <dbReference type="ARBA" id="ARBA00022989"/>
    </source>
</evidence>
<dbReference type="OrthoDB" id="438179at2759"/>
<feature type="transmembrane region" description="Helical" evidence="6">
    <location>
        <begin position="63"/>
        <end position="82"/>
    </location>
</feature>
<feature type="transmembrane region" description="Helical" evidence="6">
    <location>
        <begin position="377"/>
        <end position="397"/>
    </location>
</feature>
<keyword evidence="3 6" id="KW-0812">Transmembrane</keyword>
<dbReference type="Pfam" id="PF10271">
    <property type="entry name" value="Tmp39"/>
    <property type="match status" value="1"/>
</dbReference>
<keyword evidence="9" id="KW-1185">Reference proteome</keyword>
<dbReference type="FunCoup" id="E0W313">
    <property type="interactions" value="74"/>
</dbReference>
<dbReference type="VEuPathDB" id="VectorBase:PHUM599890"/>
<evidence type="ECO:0008006" key="10">
    <source>
        <dbReference type="Google" id="ProtNLM"/>
    </source>
</evidence>
<reference evidence="8" key="3">
    <citation type="submission" date="2021-02" db="UniProtKB">
        <authorList>
            <consortium name="EnsemblMetazoa"/>
        </authorList>
    </citation>
    <scope>IDENTIFICATION</scope>
    <source>
        <strain evidence="8">USDA</strain>
    </source>
</reference>
<dbReference type="InterPro" id="IPR019397">
    <property type="entry name" value="Uncharacterised_TMEM39"/>
</dbReference>
<evidence type="ECO:0000313" key="8">
    <source>
        <dbReference type="EnsemblMetazoa" id="PHUM599890-PA"/>
    </source>
</evidence>
<dbReference type="eggNOG" id="KOG3828">
    <property type="taxonomic scope" value="Eukaryota"/>
</dbReference>
<dbReference type="InParanoid" id="E0W313"/>
<keyword evidence="4 6" id="KW-1133">Transmembrane helix</keyword>
<feature type="transmembrane region" description="Helical" evidence="6">
    <location>
        <begin position="145"/>
        <end position="165"/>
    </location>
</feature>
<dbReference type="OMA" id="RFKQLIF"/>
<dbReference type="GO" id="GO:0016020">
    <property type="term" value="C:membrane"/>
    <property type="evidence" value="ECO:0007669"/>
    <property type="project" value="UniProtKB-SubCell"/>
</dbReference>
<feature type="transmembrane region" description="Helical" evidence="6">
    <location>
        <begin position="403"/>
        <end position="424"/>
    </location>
</feature>
<dbReference type="Proteomes" id="UP000009046">
    <property type="component" value="Unassembled WGS sequence"/>
</dbReference>
<dbReference type="GeneID" id="8236898"/>
<dbReference type="STRING" id="121224.E0W313"/>
<dbReference type="PANTHER" id="PTHR12995">
    <property type="entry name" value="FI21814P1"/>
    <property type="match status" value="1"/>
</dbReference>
<accession>E0W313</accession>
<protein>
    <recommendedName>
        <fullName evidence="10">Transmembrane protein 39A</fullName>
    </recommendedName>
</protein>
<evidence type="ECO:0000256" key="1">
    <source>
        <dbReference type="ARBA" id="ARBA00004141"/>
    </source>
</evidence>
<gene>
    <name evidence="8" type="primary">8236898</name>
    <name evidence="7" type="ORF">Phum_PHUM599890</name>
</gene>
<feature type="transmembrane region" description="Helical" evidence="6">
    <location>
        <begin position="102"/>
        <end position="122"/>
    </location>
</feature>
<feature type="transmembrane region" description="Helical" evidence="6">
    <location>
        <begin position="276"/>
        <end position="297"/>
    </location>
</feature>
<dbReference type="EMBL" id="DS235881">
    <property type="protein sequence ID" value="EEB20019.1"/>
    <property type="molecule type" value="Genomic_DNA"/>
</dbReference>
<dbReference type="KEGG" id="phu:Phum_PHUM599890"/>
<evidence type="ECO:0000256" key="3">
    <source>
        <dbReference type="ARBA" id="ARBA00022692"/>
    </source>
</evidence>
<proteinExistence type="inferred from homology"/>
<evidence type="ECO:0000256" key="5">
    <source>
        <dbReference type="ARBA" id="ARBA00023136"/>
    </source>
</evidence>
<dbReference type="HOGENOM" id="CLU_028992_0_0_1"/>
<dbReference type="EnsemblMetazoa" id="PHUM599890-RA">
    <property type="protein sequence ID" value="PHUM599890-PA"/>
    <property type="gene ID" value="PHUM599890"/>
</dbReference>
<evidence type="ECO:0000256" key="2">
    <source>
        <dbReference type="ARBA" id="ARBA00010737"/>
    </source>
</evidence>
<comment type="similarity">
    <text evidence="2">Belongs to the TMEM39 family.</text>
</comment>
<evidence type="ECO:0000313" key="7">
    <source>
        <dbReference type="EMBL" id="EEB20019.1"/>
    </source>
</evidence>
<evidence type="ECO:0000313" key="9">
    <source>
        <dbReference type="Proteomes" id="UP000009046"/>
    </source>
</evidence>